<comment type="similarity">
    <text evidence="2">Belongs to the eIF-2B gamma/epsilon subunits family.</text>
</comment>
<feature type="compositionally biased region" description="Basic and acidic residues" evidence="9">
    <location>
        <begin position="539"/>
        <end position="549"/>
    </location>
</feature>
<protein>
    <recommendedName>
        <fullName evidence="6">Translation initiation factor eIF2B subunit gamma</fullName>
    </recommendedName>
    <alternativeName>
        <fullName evidence="7">eIF2B GDP-GTP exchange factor subunit gamma</fullName>
    </alternativeName>
</protein>
<feature type="region of interest" description="Disordered" evidence="9">
    <location>
        <begin position="493"/>
        <end position="570"/>
    </location>
</feature>
<dbReference type="GO" id="GO:0005085">
    <property type="term" value="F:guanyl-nucleotide exchange factor activity"/>
    <property type="evidence" value="ECO:0007669"/>
    <property type="project" value="TreeGrafter"/>
</dbReference>
<evidence type="ECO:0000313" key="11">
    <source>
        <dbReference type="EMBL" id="CAK4029604.1"/>
    </source>
</evidence>
<dbReference type="GO" id="GO:0002183">
    <property type="term" value="P:cytoplasmic translational initiation"/>
    <property type="evidence" value="ECO:0007669"/>
    <property type="project" value="TreeGrafter"/>
</dbReference>
<keyword evidence="5" id="KW-0648">Protein biosynthesis</keyword>
<comment type="caution">
    <text evidence="11">The sequence shown here is derived from an EMBL/GenBank/DDBJ whole genome shotgun (WGS) entry which is preliminary data.</text>
</comment>
<dbReference type="InterPro" id="IPR056764">
    <property type="entry name" value="LbH_EIF2B3/5"/>
</dbReference>
<evidence type="ECO:0000256" key="9">
    <source>
        <dbReference type="SAM" id="MobiDB-lite"/>
    </source>
</evidence>
<dbReference type="Proteomes" id="UP001296104">
    <property type="component" value="Unassembled WGS sequence"/>
</dbReference>
<sequence length="570" mass="62360">MPHATMPSPGLQAFILCGPGESLSTFTSTPKDFSKALIPIANRPMVWYPLDWCYRMGIHDITLVTPPESKHGLESALATNPALTSLPSPRPEILAPSDLTQTSGTGELLRLPEVQKAVTTDFVILPCDLISELEGSKIIQQWITLNSLSVTERGKKRKGGLGVFYPTYGLEGISQKKDETDFIATTPLAKASVPPPHGSLRSDIETLVMSMPTDTLNDRIEDDKDTFKIRASLSHKYGRVKFRRMHRDAHVYIFPKWVKDFAARNAKFDAISEDVMGWWAKAQWQTVLAEKLGMHEALSQKPFSSDDMTESGILEDESVDAAQLSSTKVAIPVQRASTASFASRVRTPAPTIPDALEVPPLLAYIQPNPKSTTPTADQPLIRRVDTSLALLSISLYLAKQPPTHTLAHEHKIHPTANLGQQSRISQEDSLVAENVKIGFRSVIKESVIGANCEIGNNVRLTRCLLMDGVTVGDGVQLTGCIVGRRARLEGMKPAAVPAEGSSDAQGEKKKGKKAVGADDEDDRTRLTDCEVAPNFHVEAGTEAKGEKMMAFDTEDLEDLGEDEDEDEEDE</sequence>
<evidence type="ECO:0000256" key="5">
    <source>
        <dbReference type="ARBA" id="ARBA00022917"/>
    </source>
</evidence>
<proteinExistence type="inferred from homology"/>
<dbReference type="GO" id="GO:0005829">
    <property type="term" value="C:cytosol"/>
    <property type="evidence" value="ECO:0007669"/>
    <property type="project" value="UniProtKB-SubCell"/>
</dbReference>
<dbReference type="PANTHER" id="PTHR45989:SF1">
    <property type="entry name" value="TRANSLATION INITIATION FACTOR EIF-2B SUBUNIT GAMMA"/>
    <property type="match status" value="1"/>
</dbReference>
<evidence type="ECO:0000256" key="1">
    <source>
        <dbReference type="ARBA" id="ARBA00004514"/>
    </source>
</evidence>
<evidence type="ECO:0000256" key="2">
    <source>
        <dbReference type="ARBA" id="ARBA00007878"/>
    </source>
</evidence>
<feature type="compositionally biased region" description="Acidic residues" evidence="9">
    <location>
        <begin position="552"/>
        <end position="570"/>
    </location>
</feature>
<feature type="domain" description="EIF2B subunit epsilon/gamma LbH" evidence="10">
    <location>
        <begin position="416"/>
        <end position="488"/>
    </location>
</feature>
<name>A0AAI9EBB2_9PEZI</name>
<dbReference type="AlphaFoldDB" id="A0AAI9EBB2"/>
<dbReference type="EMBL" id="CAVMBE010000033">
    <property type="protein sequence ID" value="CAK4029604.1"/>
    <property type="molecule type" value="Genomic_DNA"/>
</dbReference>
<organism evidence="11 12">
    <name type="scientific">Lecanosticta acicola</name>
    <dbReference type="NCBI Taxonomy" id="111012"/>
    <lineage>
        <taxon>Eukaryota</taxon>
        <taxon>Fungi</taxon>
        <taxon>Dikarya</taxon>
        <taxon>Ascomycota</taxon>
        <taxon>Pezizomycotina</taxon>
        <taxon>Dothideomycetes</taxon>
        <taxon>Dothideomycetidae</taxon>
        <taxon>Mycosphaerellales</taxon>
        <taxon>Mycosphaerellaceae</taxon>
        <taxon>Lecanosticta</taxon>
    </lineage>
</organism>
<dbReference type="SUPFAM" id="SSF53448">
    <property type="entry name" value="Nucleotide-diphospho-sugar transferases"/>
    <property type="match status" value="1"/>
</dbReference>
<evidence type="ECO:0000313" key="12">
    <source>
        <dbReference type="Proteomes" id="UP001296104"/>
    </source>
</evidence>
<evidence type="ECO:0000256" key="3">
    <source>
        <dbReference type="ARBA" id="ARBA00022490"/>
    </source>
</evidence>
<keyword evidence="4 11" id="KW-0396">Initiation factor</keyword>
<keyword evidence="3" id="KW-0963">Cytoplasm</keyword>
<accession>A0AAI9EBB2</accession>
<dbReference type="PANTHER" id="PTHR45989">
    <property type="entry name" value="TRANSLATION INITIATION FACTOR EIF-2B SUBUNIT GAMMA"/>
    <property type="match status" value="1"/>
</dbReference>
<reference evidence="11" key="1">
    <citation type="submission" date="2023-11" db="EMBL/GenBank/DDBJ databases">
        <authorList>
            <person name="Alioto T."/>
            <person name="Alioto T."/>
            <person name="Gomez Garrido J."/>
        </authorList>
    </citation>
    <scope>NUCLEOTIDE SEQUENCE</scope>
</reference>
<dbReference type="CDD" id="cd04652">
    <property type="entry name" value="LbH_eIF2B_gamma_C"/>
    <property type="match status" value="1"/>
</dbReference>
<evidence type="ECO:0000256" key="6">
    <source>
        <dbReference type="ARBA" id="ARBA00044196"/>
    </source>
</evidence>
<evidence type="ECO:0000259" key="10">
    <source>
        <dbReference type="Pfam" id="PF25084"/>
    </source>
</evidence>
<dbReference type="Gene3D" id="2.160.10.10">
    <property type="entry name" value="Hexapeptide repeat proteins"/>
    <property type="match status" value="1"/>
</dbReference>
<dbReference type="Pfam" id="PF25084">
    <property type="entry name" value="LbH_EIF2B"/>
    <property type="match status" value="1"/>
</dbReference>
<evidence type="ECO:0000256" key="8">
    <source>
        <dbReference type="ARBA" id="ARBA00046432"/>
    </source>
</evidence>
<comment type="subcellular location">
    <subcellularLocation>
        <location evidence="1">Cytoplasm</location>
        <location evidence="1">Cytosol</location>
    </subcellularLocation>
</comment>
<dbReference type="Gene3D" id="3.90.550.10">
    <property type="entry name" value="Spore Coat Polysaccharide Biosynthesis Protein SpsA, Chain A"/>
    <property type="match status" value="1"/>
</dbReference>
<evidence type="ECO:0000256" key="7">
    <source>
        <dbReference type="ARBA" id="ARBA00044229"/>
    </source>
</evidence>
<dbReference type="InterPro" id="IPR051960">
    <property type="entry name" value="eIF2B_gamma"/>
</dbReference>
<dbReference type="GO" id="GO:0005851">
    <property type="term" value="C:eukaryotic translation initiation factor 2B complex"/>
    <property type="evidence" value="ECO:0007669"/>
    <property type="project" value="TreeGrafter"/>
</dbReference>
<evidence type="ECO:0000256" key="4">
    <source>
        <dbReference type="ARBA" id="ARBA00022540"/>
    </source>
</evidence>
<dbReference type="InterPro" id="IPR029044">
    <property type="entry name" value="Nucleotide-diphossugar_trans"/>
</dbReference>
<comment type="subunit">
    <text evidence="8">Component of the translation initiation factor 2B (eIF2B) complex which is a heterodecamer of two sets of five different subunits: alpha, beta, gamma, delta and epsilon. Subunits alpha, beta and delta comprise a regulatory subcomplex and subunits epsilon and gamma comprise a catalytic subcomplex. Within the complex, the hexameric regulatory complex resides at the center, with the two heterodimeric catalytic subcomplexes bound on opposite sides.</text>
</comment>
<keyword evidence="12" id="KW-1185">Reference proteome</keyword>
<dbReference type="GO" id="GO:0003743">
    <property type="term" value="F:translation initiation factor activity"/>
    <property type="evidence" value="ECO:0007669"/>
    <property type="project" value="UniProtKB-KW"/>
</dbReference>
<gene>
    <name evidence="11" type="ORF">LECACI_7A005285</name>
</gene>